<sequence length="733" mass="83490">MKKILLLGALMLNTASQAESLNIERIFSSPSLDGNAPRELKVSPDGERVTFLRGKQSDYEQLDLWEYHIDSGKTRMLFDSASLLTGEETLSDEEKARRERMRLSGSGIVSYQWSDDGEALLFPLGGDVYYFRLGDDDAKRLLNTEAFETDIKLSPKGNFISYIREQNLYVKNIKTGEERAITTEGGGNIKFGMAEFVAQEEMSRMTGYWWAPDESHIAFTKVDETPVDNITRTEIYANDIKLIEQKYPKAGTDNVEITLAVQSLDSGERQWIDLGKDKDIYLARGQWMPDSETFTYQWQSRNQQTLELRAYHLASNKQSVLLQEVSPTWVNLHDDLHFLAGRDQFIWASERDGFKHLYLYNNDGKLLRQLTSGNWVVDALEAVDNDAATLYFSGRKDTPLESHLYSVSLDGGNINKVTSRDGFHNITFSRDASIYIDRFSTVNTPPQVSLHQASGKQLTWLEQNAVDADHPLAPFKDSWTQPEFGELTTKDGATLMYRLYKPENMKKKNPVIVYLYGGPHAQVVTNSWGGNRGLLMQHWVDQGYVVFSLDNRGSNYRGKAFEDPIYKQMGSIEVEDQVRGVEFLRTLPYVDADRIGVHGHSYGGYMTLMTMFKAGDYFQAGVAGAPVTDWRLYDTHYTERYMGNPKTDDAAYTASSVFPYAKDLKNPLLIYHGMADDNVLFTHSTMLYKHLQDLAIPFETMDYPGKKHSIRGKQTGIHLYHTITNFFDKHLKP</sequence>
<organism evidence="4 5">
    <name type="scientific">Alteromonas halophila</name>
    <dbReference type="NCBI Taxonomy" id="516698"/>
    <lineage>
        <taxon>Bacteria</taxon>
        <taxon>Pseudomonadati</taxon>
        <taxon>Pseudomonadota</taxon>
        <taxon>Gammaproteobacteria</taxon>
        <taxon>Alteromonadales</taxon>
        <taxon>Alteromonadaceae</taxon>
        <taxon>Alteromonas/Salinimonas group</taxon>
        <taxon>Alteromonas</taxon>
    </lineage>
</organism>
<evidence type="ECO:0000313" key="4">
    <source>
        <dbReference type="EMBL" id="GGW92021.1"/>
    </source>
</evidence>
<feature type="domain" description="Peptidase S9 prolyl oligopeptidase catalytic" evidence="2">
    <location>
        <begin position="537"/>
        <end position="732"/>
    </location>
</feature>
<keyword evidence="5" id="KW-1185">Reference proteome</keyword>
<dbReference type="PANTHER" id="PTHR11731">
    <property type="entry name" value="PROTEASE FAMILY S9B,C DIPEPTIDYL-PEPTIDASE IV-RELATED"/>
    <property type="match status" value="1"/>
</dbReference>
<dbReference type="GO" id="GO:0008239">
    <property type="term" value="F:dipeptidyl-peptidase activity"/>
    <property type="evidence" value="ECO:0007669"/>
    <property type="project" value="TreeGrafter"/>
</dbReference>
<feature type="chain" id="PRO_5037226717" evidence="1">
    <location>
        <begin position="19"/>
        <end position="733"/>
    </location>
</feature>
<evidence type="ECO:0000259" key="2">
    <source>
        <dbReference type="Pfam" id="PF00326"/>
    </source>
</evidence>
<feature type="domain" description="Dipeptidylpeptidase IV N-terminal" evidence="3">
    <location>
        <begin position="123"/>
        <end position="446"/>
    </location>
</feature>
<dbReference type="InterPro" id="IPR050278">
    <property type="entry name" value="Serine_Prot_S9B/DPPIV"/>
</dbReference>
<dbReference type="SUPFAM" id="SSF53474">
    <property type="entry name" value="alpha/beta-Hydrolases"/>
    <property type="match status" value="1"/>
</dbReference>
<reference evidence="4" key="2">
    <citation type="submission" date="2020-09" db="EMBL/GenBank/DDBJ databases">
        <authorList>
            <person name="Sun Q."/>
            <person name="Kim S."/>
        </authorList>
    </citation>
    <scope>NUCLEOTIDE SEQUENCE</scope>
    <source>
        <strain evidence="4">KCTC 22164</strain>
    </source>
</reference>
<protein>
    <submittedName>
        <fullName evidence="4">Peptidase S9</fullName>
    </submittedName>
</protein>
<proteinExistence type="predicted"/>
<dbReference type="InterPro" id="IPR001375">
    <property type="entry name" value="Peptidase_S9_cat"/>
</dbReference>
<keyword evidence="1" id="KW-0732">Signal</keyword>
<dbReference type="EMBL" id="BMXP01000008">
    <property type="protein sequence ID" value="GGW92021.1"/>
    <property type="molecule type" value="Genomic_DNA"/>
</dbReference>
<dbReference type="Pfam" id="PF00930">
    <property type="entry name" value="DPPIV_N"/>
    <property type="match status" value="1"/>
</dbReference>
<evidence type="ECO:0000256" key="1">
    <source>
        <dbReference type="SAM" id="SignalP"/>
    </source>
</evidence>
<dbReference type="AlphaFoldDB" id="A0A918JQ61"/>
<dbReference type="InterPro" id="IPR002469">
    <property type="entry name" value="Peptidase_S9B_N"/>
</dbReference>
<dbReference type="GO" id="GO:0008236">
    <property type="term" value="F:serine-type peptidase activity"/>
    <property type="evidence" value="ECO:0007669"/>
    <property type="project" value="InterPro"/>
</dbReference>
<dbReference type="InterPro" id="IPR029058">
    <property type="entry name" value="AB_hydrolase_fold"/>
</dbReference>
<name>A0A918JQ61_9ALTE</name>
<dbReference type="SUPFAM" id="SSF82171">
    <property type="entry name" value="DPP6 N-terminal domain-like"/>
    <property type="match status" value="1"/>
</dbReference>
<dbReference type="Proteomes" id="UP000631300">
    <property type="component" value="Unassembled WGS sequence"/>
</dbReference>
<comment type="caution">
    <text evidence="4">The sequence shown here is derived from an EMBL/GenBank/DDBJ whole genome shotgun (WGS) entry which is preliminary data.</text>
</comment>
<evidence type="ECO:0000259" key="3">
    <source>
        <dbReference type="Pfam" id="PF00930"/>
    </source>
</evidence>
<dbReference type="Pfam" id="PF00326">
    <property type="entry name" value="Peptidase_S9"/>
    <property type="match status" value="1"/>
</dbReference>
<reference evidence="4" key="1">
    <citation type="journal article" date="2014" name="Int. J. Syst. Evol. Microbiol.">
        <title>Complete genome sequence of Corynebacterium casei LMG S-19264T (=DSM 44701T), isolated from a smear-ripened cheese.</title>
        <authorList>
            <consortium name="US DOE Joint Genome Institute (JGI-PGF)"/>
            <person name="Walter F."/>
            <person name="Albersmeier A."/>
            <person name="Kalinowski J."/>
            <person name="Ruckert C."/>
        </authorList>
    </citation>
    <scope>NUCLEOTIDE SEQUENCE</scope>
    <source>
        <strain evidence="4">KCTC 22164</strain>
    </source>
</reference>
<accession>A0A918JQ61</accession>
<evidence type="ECO:0000313" key="5">
    <source>
        <dbReference type="Proteomes" id="UP000631300"/>
    </source>
</evidence>
<dbReference type="Gene3D" id="3.40.50.1820">
    <property type="entry name" value="alpha/beta hydrolase"/>
    <property type="match status" value="1"/>
</dbReference>
<dbReference type="GO" id="GO:0006508">
    <property type="term" value="P:proteolysis"/>
    <property type="evidence" value="ECO:0007669"/>
    <property type="project" value="InterPro"/>
</dbReference>
<dbReference type="Gene3D" id="2.140.10.30">
    <property type="entry name" value="Dipeptidylpeptidase IV, N-terminal domain"/>
    <property type="match status" value="1"/>
</dbReference>
<gene>
    <name evidence="4" type="primary">dpp4</name>
    <name evidence="4" type="ORF">GCM10007391_27840</name>
</gene>
<dbReference type="RefSeq" id="WP_189407476.1">
    <property type="nucleotide sequence ID" value="NZ_BMXP01000008.1"/>
</dbReference>
<dbReference type="PANTHER" id="PTHR11731:SF193">
    <property type="entry name" value="DIPEPTIDYL PEPTIDASE 9"/>
    <property type="match status" value="1"/>
</dbReference>
<feature type="signal peptide" evidence="1">
    <location>
        <begin position="1"/>
        <end position="18"/>
    </location>
</feature>